<evidence type="ECO:0000313" key="1">
    <source>
        <dbReference type="EMBL" id="ABY62983.1"/>
    </source>
</evidence>
<organism evidence="1 2">
    <name type="scientific">Pseudomonas phage 201phi2-1</name>
    <name type="common">Pseudomonas chlororaphis phage 201phi2-1</name>
    <dbReference type="NCBI Taxonomy" id="198110"/>
    <lineage>
        <taxon>Viruses</taxon>
        <taxon>Duplodnaviria</taxon>
        <taxon>Heunggongvirae</taxon>
        <taxon>Uroviricota</taxon>
        <taxon>Caudoviricetes</taxon>
        <taxon>Chimalliviridae</taxon>
        <taxon>Serwervirus</taxon>
        <taxon>Serwervirus 201phi21</taxon>
    </lineage>
</organism>
<sequence>MSTNAVKPFPDGRDYSGGQIKPTKRFELREGDPRVHELFVEFTNFPKHAVTWDFQKRVINLAQELFEGEYSWFVRQDSNALIKDQNYAFILDTVRYIATGYRRFSIHTWPSLISYDVPVIRESVAGRRDIWFLMEELSVPGNTNAFIQKWLSHKDGFNDLVYTLHLLFGSVPEQIKQ</sequence>
<dbReference type="RefSeq" id="YP_001956877.1">
    <property type="nucleotide sequence ID" value="NC_010821.1"/>
</dbReference>
<name>B3FJ16_BP201</name>
<gene>
    <name evidence="1" type="ORF">201phi2-1p153</name>
</gene>
<dbReference type="OrthoDB" id="18618at10239"/>
<dbReference type="InterPro" id="IPR057919">
    <property type="entry name" value="PhiKZ_Gp91"/>
</dbReference>
<dbReference type="Proteomes" id="UP000002421">
    <property type="component" value="Segment"/>
</dbReference>
<accession>B3FJ16</accession>
<reference evidence="1 2" key="1">
    <citation type="journal article" date="2008" name="Virology">
        <title>Characterization of Pseudomonas chlororaphis myovirus 201varphi2-1 via genomic sequencing, mass spectrometry, and electron microscopy.</title>
        <authorList>
            <person name="Thomas J.A."/>
            <person name="Rolando M.R."/>
            <person name="Carroll C.A."/>
            <person name="Shen P.S."/>
            <person name="Belnap D.M."/>
            <person name="Weintraub S.T."/>
            <person name="Serwer P."/>
            <person name="Hardies S.C."/>
        </authorList>
    </citation>
    <scope>NUCLEOTIDE SEQUENCE</scope>
</reference>
<protein>
    <submittedName>
        <fullName evidence="1">Virion structural protein</fullName>
    </submittedName>
</protein>
<dbReference type="EMBL" id="EU197055">
    <property type="protein sequence ID" value="ABY62983.1"/>
    <property type="molecule type" value="Genomic_DNA"/>
</dbReference>
<dbReference type="KEGG" id="vg:6372258"/>
<organismHost>
    <name type="scientific">Pseudomonas chlororaphis</name>
    <dbReference type="NCBI Taxonomy" id="587753"/>
</organismHost>
<dbReference type="Pfam" id="PF25618">
    <property type="entry name" value="PhiKZ_gp91"/>
    <property type="match status" value="1"/>
</dbReference>
<proteinExistence type="predicted"/>
<keyword evidence="2" id="KW-1185">Reference proteome</keyword>
<evidence type="ECO:0000313" key="2">
    <source>
        <dbReference type="Proteomes" id="UP000002421"/>
    </source>
</evidence>